<accession>A0ABN9R2Y3</accession>
<keyword evidence="3" id="KW-1185">Reference proteome</keyword>
<dbReference type="EMBL" id="CAUYUJ010005055">
    <property type="protein sequence ID" value="CAK0812093.1"/>
    <property type="molecule type" value="Genomic_DNA"/>
</dbReference>
<reference evidence="2" key="1">
    <citation type="submission" date="2023-10" db="EMBL/GenBank/DDBJ databases">
        <authorList>
            <person name="Chen Y."/>
            <person name="Shah S."/>
            <person name="Dougan E. K."/>
            <person name="Thang M."/>
            <person name="Chan C."/>
        </authorList>
    </citation>
    <scope>NUCLEOTIDE SEQUENCE [LARGE SCALE GENOMIC DNA]</scope>
</reference>
<name>A0ABN9R2Y3_9DINO</name>
<organism evidence="2 3">
    <name type="scientific">Prorocentrum cordatum</name>
    <dbReference type="NCBI Taxonomy" id="2364126"/>
    <lineage>
        <taxon>Eukaryota</taxon>
        <taxon>Sar</taxon>
        <taxon>Alveolata</taxon>
        <taxon>Dinophyceae</taxon>
        <taxon>Prorocentrales</taxon>
        <taxon>Prorocentraceae</taxon>
        <taxon>Prorocentrum</taxon>
    </lineage>
</organism>
<evidence type="ECO:0000256" key="1">
    <source>
        <dbReference type="SAM" id="MobiDB-lite"/>
    </source>
</evidence>
<comment type="caution">
    <text evidence="2">The sequence shown here is derived from an EMBL/GenBank/DDBJ whole genome shotgun (WGS) entry which is preliminary data.</text>
</comment>
<feature type="region of interest" description="Disordered" evidence="1">
    <location>
        <begin position="1"/>
        <end position="32"/>
    </location>
</feature>
<evidence type="ECO:0000313" key="2">
    <source>
        <dbReference type="EMBL" id="CAK0812093.1"/>
    </source>
</evidence>
<feature type="region of interest" description="Disordered" evidence="1">
    <location>
        <begin position="47"/>
        <end position="68"/>
    </location>
</feature>
<dbReference type="Proteomes" id="UP001189429">
    <property type="component" value="Unassembled WGS sequence"/>
</dbReference>
<evidence type="ECO:0000313" key="3">
    <source>
        <dbReference type="Proteomes" id="UP001189429"/>
    </source>
</evidence>
<gene>
    <name evidence="2" type="ORF">PCOR1329_LOCUS16472</name>
</gene>
<protein>
    <submittedName>
        <fullName evidence="2">Uncharacterized protein</fullName>
    </submittedName>
</protein>
<feature type="compositionally biased region" description="Basic and acidic residues" evidence="1">
    <location>
        <begin position="1"/>
        <end position="27"/>
    </location>
</feature>
<proteinExistence type="predicted"/>
<feature type="non-terminal residue" evidence="2">
    <location>
        <position position="68"/>
    </location>
</feature>
<sequence length="68" mass="7208">DRAGEGGRDRAHEPELGSPDGRGDVPARHPARLPVGLQGLLRACRQARRGDGGPHYGEGVPRGVQPEH</sequence>
<feature type="non-terminal residue" evidence="2">
    <location>
        <position position="1"/>
    </location>
</feature>